<dbReference type="EMBL" id="CP062803">
    <property type="protein sequence ID" value="QOT78307.1"/>
    <property type="molecule type" value="Genomic_DNA"/>
</dbReference>
<dbReference type="Proteomes" id="UP000397656">
    <property type="component" value="Chromosome 1"/>
</dbReference>
<dbReference type="Pfam" id="PF11136">
    <property type="entry name" value="DUF2889"/>
    <property type="match status" value="1"/>
</dbReference>
<accession>A0A643G2Z3</accession>
<evidence type="ECO:0000313" key="1">
    <source>
        <dbReference type="EMBL" id="QOT78307.1"/>
    </source>
</evidence>
<reference evidence="1 2" key="1">
    <citation type="submission" date="2020-10" db="EMBL/GenBank/DDBJ databases">
        <title>Complete genome sequence of Cupriavidus basilensis CCUG 49340T.</title>
        <authorList>
            <person name="Salva-Serra F."/>
            <person name="Donoso R.A."/>
            <person name="Cho K.H."/>
            <person name="Yoo J.A."/>
            <person name="Lee K."/>
            <person name="Yoon S.-H."/>
            <person name="Perez-Pantoja D."/>
            <person name="Moore E.R.B."/>
        </authorList>
    </citation>
    <scope>NUCLEOTIDE SEQUENCE [LARGE SCALE GENOMIC DNA]</scope>
    <source>
        <strain evidence="2">CCUG 49340</strain>
    </source>
</reference>
<protein>
    <submittedName>
        <fullName evidence="1">DUF2889 domain-containing protein</fullName>
    </submittedName>
</protein>
<evidence type="ECO:0000313" key="2">
    <source>
        <dbReference type="Proteomes" id="UP000397656"/>
    </source>
</evidence>
<dbReference type="GeneID" id="98401237"/>
<organism evidence="1 2">
    <name type="scientific">Cupriavidus basilensis</name>
    <dbReference type="NCBI Taxonomy" id="68895"/>
    <lineage>
        <taxon>Bacteria</taxon>
        <taxon>Pseudomonadati</taxon>
        <taxon>Pseudomonadota</taxon>
        <taxon>Betaproteobacteria</taxon>
        <taxon>Burkholderiales</taxon>
        <taxon>Burkholderiaceae</taxon>
        <taxon>Cupriavidus</taxon>
    </lineage>
</organism>
<sequence length="249" mass="27073">MFRRRIIICSQHAGTQTRVRAALEDDFHHFRVEIASAEGRVTRVDGAAPRQPYTLCGDAVARLDSLLGMPISPTAHEVTRVTDPTEQCTHLFELAGLAIAAAARGTALRLYDVEVPVRQKGRTRPRLSRDGAALLAWEVLGSAIQGPMPYAGVDLYQGMARWALTALSTDEAEAALVLRRATVISLGRGMPLDAQVHAKPSGNCYSQQPRRASEALRVIGSTLDFACTPERLCADDLGWLSFKEYGDGC</sequence>
<dbReference type="AlphaFoldDB" id="A0A643G2Z3"/>
<dbReference type="RefSeq" id="WP_150983439.1">
    <property type="nucleotide sequence ID" value="NZ_CP062803.1"/>
</dbReference>
<dbReference type="InterPro" id="IPR021312">
    <property type="entry name" value="DUF2889"/>
</dbReference>
<proteinExistence type="predicted"/>
<name>A0A643G2Z3_9BURK</name>
<gene>
    <name evidence="1" type="ORF">F7R26_010010</name>
</gene>